<comment type="caution">
    <text evidence="12">The sequence shown here is derived from an EMBL/GenBank/DDBJ whole genome shotgun (WGS) entry which is preliminary data.</text>
</comment>
<feature type="binding site" evidence="9">
    <location>
        <position position="130"/>
    </location>
    <ligand>
        <name>Cu cation</name>
        <dbReference type="ChEBI" id="CHEBI:23378"/>
    </ligand>
</feature>
<dbReference type="GO" id="GO:0005507">
    <property type="term" value="F:copper ion binding"/>
    <property type="evidence" value="ECO:0007669"/>
    <property type="project" value="InterPro"/>
</dbReference>
<dbReference type="OMA" id="MLYFRVE"/>
<name>A0A1X2HKY9_SYNRA</name>
<keyword evidence="5 9" id="KW-0186">Copper</keyword>
<keyword evidence="7" id="KW-0472">Membrane</keyword>
<organism evidence="12 13">
    <name type="scientific">Syncephalastrum racemosum</name>
    <name type="common">Filamentous fungus</name>
    <dbReference type="NCBI Taxonomy" id="13706"/>
    <lineage>
        <taxon>Eukaryota</taxon>
        <taxon>Fungi</taxon>
        <taxon>Fungi incertae sedis</taxon>
        <taxon>Mucoromycota</taxon>
        <taxon>Mucoromycotina</taxon>
        <taxon>Mucoromycetes</taxon>
        <taxon>Mucorales</taxon>
        <taxon>Syncephalastraceae</taxon>
        <taxon>Syncephalastrum</taxon>
    </lineage>
</organism>
<keyword evidence="10" id="KW-1015">Disulfide bond</keyword>
<keyword evidence="3 9" id="KW-0479">Metal-binding</keyword>
<gene>
    <name evidence="12" type="ORF">BCR43DRAFT_484670</name>
</gene>
<evidence type="ECO:0000256" key="3">
    <source>
        <dbReference type="ARBA" id="ARBA00022723"/>
    </source>
</evidence>
<evidence type="ECO:0000256" key="6">
    <source>
        <dbReference type="ARBA" id="ARBA00023128"/>
    </source>
</evidence>
<dbReference type="PANTHER" id="PTHR12151">
    <property type="entry name" value="ELECTRON TRANSPORT PROTIN SCO1/SENC FAMILY MEMBER"/>
    <property type="match status" value="1"/>
</dbReference>
<keyword evidence="13" id="KW-1185">Reference proteome</keyword>
<dbReference type="OrthoDB" id="270009at2759"/>
<dbReference type="PANTHER" id="PTHR12151:SF5">
    <property type="entry name" value="AT19154P"/>
    <property type="match status" value="1"/>
</dbReference>
<comment type="subcellular location">
    <subcellularLocation>
        <location evidence="1 8">Mitochondrion inner membrane</location>
    </subcellularLocation>
</comment>
<evidence type="ECO:0000256" key="9">
    <source>
        <dbReference type="PIRSR" id="PIRSR037736-1"/>
    </source>
</evidence>
<dbReference type="Gene3D" id="3.40.30.10">
    <property type="entry name" value="Glutaredoxin"/>
    <property type="match status" value="1"/>
</dbReference>
<evidence type="ECO:0000313" key="13">
    <source>
        <dbReference type="Proteomes" id="UP000242180"/>
    </source>
</evidence>
<dbReference type="FunFam" id="3.40.30.10:FF:000013">
    <property type="entry name" value="Blast:Protein SCO1 homolog, mitochondrial"/>
    <property type="match status" value="1"/>
</dbReference>
<dbReference type="Proteomes" id="UP000242180">
    <property type="component" value="Unassembled WGS sequence"/>
</dbReference>
<sequence length="277" mass="31760">MFRLKTLARSVVPQYRSALTGSPLVRQPAQVCRRQWYSSRRENRAATGPFTLKAAALFLGTGAGLLLYFRQEKERVKQLREEKERESNKAYGKPKIGGPFNLINAENGERFSSESLRGKFYMVYFGFTHCPDICPEELDKMAEVMDMTKADKDLGNVLVPIFITCDPRRDSPAVVREYIQDFHPDMIGLTGEQDEIRAVAKTFRVYVSSPPNVAEGEDYLVDHSIFFYLMDPEGKFVDCYAKDTTAQQVKDSFKEYVKEYLEQGGKLIRDDKKQEKV</sequence>
<evidence type="ECO:0000256" key="10">
    <source>
        <dbReference type="PIRSR" id="PIRSR603782-2"/>
    </source>
</evidence>
<feature type="disulfide bond" description="Redox-active" evidence="10">
    <location>
        <begin position="130"/>
        <end position="134"/>
    </location>
</feature>
<dbReference type="Pfam" id="PF02630">
    <property type="entry name" value="SCO1-SenC"/>
    <property type="match status" value="1"/>
</dbReference>
<dbReference type="GO" id="GO:0033617">
    <property type="term" value="P:mitochondrial respiratory chain complex IV assembly"/>
    <property type="evidence" value="ECO:0007669"/>
    <property type="project" value="TreeGrafter"/>
</dbReference>
<feature type="binding site" evidence="9">
    <location>
        <position position="134"/>
    </location>
    <ligand>
        <name>Cu cation</name>
        <dbReference type="ChEBI" id="CHEBI:23378"/>
    </ligand>
</feature>
<dbReference type="AlphaFoldDB" id="A0A1X2HKY9"/>
<evidence type="ECO:0000256" key="4">
    <source>
        <dbReference type="ARBA" id="ARBA00022792"/>
    </source>
</evidence>
<dbReference type="SUPFAM" id="SSF52833">
    <property type="entry name" value="Thioredoxin-like"/>
    <property type="match status" value="1"/>
</dbReference>
<proteinExistence type="inferred from homology"/>
<comment type="similarity">
    <text evidence="2 8">Belongs to the SCO1/2 family.</text>
</comment>
<dbReference type="GO" id="GO:0005743">
    <property type="term" value="C:mitochondrial inner membrane"/>
    <property type="evidence" value="ECO:0007669"/>
    <property type="project" value="UniProtKB-SubCell"/>
</dbReference>
<dbReference type="InterPro" id="IPR003782">
    <property type="entry name" value="SCO1/SenC"/>
</dbReference>
<evidence type="ECO:0000256" key="1">
    <source>
        <dbReference type="ARBA" id="ARBA00004273"/>
    </source>
</evidence>
<dbReference type="InterPro" id="IPR036249">
    <property type="entry name" value="Thioredoxin-like_sf"/>
</dbReference>
<evidence type="ECO:0000256" key="7">
    <source>
        <dbReference type="ARBA" id="ARBA00023136"/>
    </source>
</evidence>
<dbReference type="PIRSF" id="PIRSF037736">
    <property type="entry name" value="SCO1"/>
    <property type="match status" value="1"/>
</dbReference>
<dbReference type="PROSITE" id="PS51352">
    <property type="entry name" value="THIOREDOXIN_2"/>
    <property type="match status" value="1"/>
</dbReference>
<dbReference type="InterPro" id="IPR013766">
    <property type="entry name" value="Thioredoxin_domain"/>
</dbReference>
<evidence type="ECO:0000259" key="11">
    <source>
        <dbReference type="PROSITE" id="PS51352"/>
    </source>
</evidence>
<dbReference type="GO" id="GO:0016531">
    <property type="term" value="F:copper chaperone activity"/>
    <property type="evidence" value="ECO:0007669"/>
    <property type="project" value="InterPro"/>
</dbReference>
<dbReference type="STRING" id="13706.A0A1X2HKY9"/>
<feature type="binding site" evidence="9">
    <location>
        <position position="223"/>
    </location>
    <ligand>
        <name>Cu cation</name>
        <dbReference type="ChEBI" id="CHEBI:23378"/>
    </ligand>
</feature>
<feature type="domain" description="Thioredoxin" evidence="11">
    <location>
        <begin position="91"/>
        <end position="262"/>
    </location>
</feature>
<keyword evidence="4 8" id="KW-0999">Mitochondrion inner membrane</keyword>
<evidence type="ECO:0000256" key="8">
    <source>
        <dbReference type="PIRNR" id="PIRNR037736"/>
    </source>
</evidence>
<dbReference type="CDD" id="cd02968">
    <property type="entry name" value="SCO"/>
    <property type="match status" value="1"/>
</dbReference>
<evidence type="ECO:0000256" key="5">
    <source>
        <dbReference type="ARBA" id="ARBA00023008"/>
    </source>
</evidence>
<dbReference type="InterPro" id="IPR017276">
    <property type="entry name" value="Synth_of_cyt-c-oxidase_Sco1/2"/>
</dbReference>
<evidence type="ECO:0000256" key="2">
    <source>
        <dbReference type="ARBA" id="ARBA00010996"/>
    </source>
</evidence>
<evidence type="ECO:0000313" key="12">
    <source>
        <dbReference type="EMBL" id="ORY99988.1"/>
    </source>
</evidence>
<keyword evidence="6 8" id="KW-0496">Mitochondrion</keyword>
<dbReference type="GO" id="GO:0006878">
    <property type="term" value="P:intracellular copper ion homeostasis"/>
    <property type="evidence" value="ECO:0007669"/>
    <property type="project" value="UniProtKB-UniRule"/>
</dbReference>
<dbReference type="EMBL" id="MCGN01000002">
    <property type="protein sequence ID" value="ORY99988.1"/>
    <property type="molecule type" value="Genomic_DNA"/>
</dbReference>
<accession>A0A1X2HKY9</accession>
<reference evidence="12 13" key="1">
    <citation type="submission" date="2016-07" db="EMBL/GenBank/DDBJ databases">
        <title>Pervasive Adenine N6-methylation of Active Genes in Fungi.</title>
        <authorList>
            <consortium name="DOE Joint Genome Institute"/>
            <person name="Mondo S.J."/>
            <person name="Dannebaum R.O."/>
            <person name="Kuo R.C."/>
            <person name="Labutti K."/>
            <person name="Haridas S."/>
            <person name="Kuo A."/>
            <person name="Salamov A."/>
            <person name="Ahrendt S.R."/>
            <person name="Lipzen A."/>
            <person name="Sullivan W."/>
            <person name="Andreopoulos W.B."/>
            <person name="Clum A."/>
            <person name="Lindquist E."/>
            <person name="Daum C."/>
            <person name="Ramamoorthy G.K."/>
            <person name="Gryganskyi A."/>
            <person name="Culley D."/>
            <person name="Magnuson J.K."/>
            <person name="James T.Y."/>
            <person name="O'Malley M.A."/>
            <person name="Stajich J.E."/>
            <person name="Spatafora J.W."/>
            <person name="Visel A."/>
            <person name="Grigoriev I.V."/>
        </authorList>
    </citation>
    <scope>NUCLEOTIDE SEQUENCE [LARGE SCALE GENOMIC DNA]</scope>
    <source>
        <strain evidence="12 13">NRRL 2496</strain>
    </source>
</reference>
<dbReference type="InParanoid" id="A0A1X2HKY9"/>
<protein>
    <submittedName>
        <fullName evidence="12">SCO1/SenC-domain-containing protein</fullName>
    </submittedName>
</protein>
<dbReference type="FunCoup" id="A0A1X2HKY9">
    <property type="interactions" value="211"/>
</dbReference>